<dbReference type="InterPro" id="IPR025183">
    <property type="entry name" value="DUF4110"/>
</dbReference>
<dbReference type="Pfam" id="PF13422">
    <property type="entry name" value="DUF4110"/>
    <property type="match status" value="1"/>
</dbReference>
<sequence>MPPGPRAGFSICVHKKRVVLFGGVVDMEVQGDVIMSFFLNELYGFQLDSRRWYPLELRKEKSTKNQTSEEKPNTAALDNKISSVEVEKVATNAKDEDLEYNEEVDVESSIDDISLDIERNMTLDDCGVARHLMERLLNLAQNILCKVLFHWRVVILDGNYYFVSYFHSIINSYVLSLSDSEASGRINSCMVVRRDTLYTYGGMMEVKDREITLDDLYTLNLIKLDEWKCIIPASESEWIETSECEDEDEYEDESGSGDDSDETDDDDYDDDVGDMGCFEVAIHHFGASRTRILVTFPRWNEVFTLMYPTFSDIDAVATQELCKDGFDLAVAQYKELKPILDELAILEAEQKGRKVAV</sequence>
<dbReference type="AlphaFoldDB" id="A0A7J0FZE5"/>
<dbReference type="InterPro" id="IPR052588">
    <property type="entry name" value="Kelch_domain_protein"/>
</dbReference>
<name>A0A7J0FZE5_9ERIC</name>
<evidence type="ECO:0000259" key="2">
    <source>
        <dbReference type="Pfam" id="PF13422"/>
    </source>
</evidence>
<dbReference type="Proteomes" id="UP000585474">
    <property type="component" value="Unassembled WGS sequence"/>
</dbReference>
<evidence type="ECO:0000313" key="3">
    <source>
        <dbReference type="EMBL" id="GFZ03837.1"/>
    </source>
</evidence>
<dbReference type="InterPro" id="IPR015915">
    <property type="entry name" value="Kelch-typ_b-propeller"/>
</dbReference>
<protein>
    <submittedName>
        <fullName evidence="3">Galactose oxidase/kelch repeat superfamily protein</fullName>
    </submittedName>
</protein>
<evidence type="ECO:0000313" key="4">
    <source>
        <dbReference type="Proteomes" id="UP000585474"/>
    </source>
</evidence>
<evidence type="ECO:0000256" key="1">
    <source>
        <dbReference type="SAM" id="MobiDB-lite"/>
    </source>
</evidence>
<feature type="domain" description="DUF4110" evidence="2">
    <location>
        <begin position="316"/>
        <end position="354"/>
    </location>
</feature>
<dbReference type="EMBL" id="BJWL01000016">
    <property type="protein sequence ID" value="GFZ03837.1"/>
    <property type="molecule type" value="Genomic_DNA"/>
</dbReference>
<dbReference type="PANTHER" id="PTHR46063">
    <property type="entry name" value="KELCH DOMAIN-CONTAINING PROTEIN"/>
    <property type="match status" value="1"/>
</dbReference>
<dbReference type="OrthoDB" id="4447at2759"/>
<organism evidence="3 4">
    <name type="scientific">Actinidia rufa</name>
    <dbReference type="NCBI Taxonomy" id="165716"/>
    <lineage>
        <taxon>Eukaryota</taxon>
        <taxon>Viridiplantae</taxon>
        <taxon>Streptophyta</taxon>
        <taxon>Embryophyta</taxon>
        <taxon>Tracheophyta</taxon>
        <taxon>Spermatophyta</taxon>
        <taxon>Magnoliopsida</taxon>
        <taxon>eudicotyledons</taxon>
        <taxon>Gunneridae</taxon>
        <taxon>Pentapetalae</taxon>
        <taxon>asterids</taxon>
        <taxon>Ericales</taxon>
        <taxon>Actinidiaceae</taxon>
        <taxon>Actinidia</taxon>
    </lineage>
</organism>
<comment type="caution">
    <text evidence="3">The sequence shown here is derived from an EMBL/GenBank/DDBJ whole genome shotgun (WGS) entry which is preliminary data.</text>
</comment>
<accession>A0A7J0FZE5</accession>
<dbReference type="SUPFAM" id="SSF117281">
    <property type="entry name" value="Kelch motif"/>
    <property type="match status" value="1"/>
</dbReference>
<gene>
    <name evidence="3" type="ORF">Acr_16g0004610</name>
</gene>
<dbReference type="PANTHER" id="PTHR46063:SF1">
    <property type="entry name" value="KELCH DOMAIN-CONTAINING PROTEIN 4"/>
    <property type="match status" value="1"/>
</dbReference>
<proteinExistence type="predicted"/>
<dbReference type="Gene3D" id="2.120.10.80">
    <property type="entry name" value="Kelch-type beta propeller"/>
    <property type="match status" value="1"/>
</dbReference>
<reference evidence="3 4" key="1">
    <citation type="submission" date="2019-07" db="EMBL/GenBank/DDBJ databases">
        <title>De Novo Assembly of kiwifruit Actinidia rufa.</title>
        <authorList>
            <person name="Sugita-Konishi S."/>
            <person name="Sato K."/>
            <person name="Mori E."/>
            <person name="Abe Y."/>
            <person name="Kisaki G."/>
            <person name="Hamano K."/>
            <person name="Suezawa K."/>
            <person name="Otani M."/>
            <person name="Fukuda T."/>
            <person name="Manabe T."/>
            <person name="Gomi K."/>
            <person name="Tabuchi M."/>
            <person name="Akimitsu K."/>
            <person name="Kataoka I."/>
        </authorList>
    </citation>
    <scope>NUCLEOTIDE SEQUENCE [LARGE SCALE GENOMIC DNA]</scope>
    <source>
        <strain evidence="4">cv. Fuchu</strain>
    </source>
</reference>
<feature type="region of interest" description="Disordered" evidence="1">
    <location>
        <begin position="239"/>
        <end position="269"/>
    </location>
</feature>
<keyword evidence="4" id="KW-1185">Reference proteome</keyword>